<dbReference type="InterPro" id="IPR032812">
    <property type="entry name" value="SbsA_Ig"/>
</dbReference>
<keyword evidence="1" id="KW-0732">Signal</keyword>
<evidence type="ECO:0000259" key="2">
    <source>
        <dbReference type="Pfam" id="PF13205"/>
    </source>
</evidence>
<proteinExistence type="predicted"/>
<sequence length="536" mass="61304">MNKTLSNFILIVFLSILFINCANRGTPGGGPKDETPPVIIKSIPENYSTNFSGNEIKIYFDEYIKIKDLQKQLIISPPMITQPEVTPLGSASKYITIKIHDTLQPNTTYAFNFGNSIADNNEGNPYPYYRYVFSTGDYIDSLSVSGTIVDALKTEPETFISVALYEVDSTFSDSIIYKENPRYITNTLDSLTTFSIENIKEGKYMLIALKDGNGDNKFQQKTDQIAFLQDFIQVPTDSLYTLKLFSEELDFKATRPRLISGEKIAFGYEGDYKGMVINMLSETPPEFEYRITEDKETDSLNYWYKPRLEVDSLIFKVSHPTIQDEEFIVRISEQKRDSLVIDASPSGVIRKNEPFKISGSVPFSSIDTSKITLIDKDSTQIDFTTNFDTITNTYTFNFDKTEDNAYNMQVLPEAFVDFFGDKNDTLSYYLKTKKASEYGYVRFTLVNAKYPVIIQLTDNKGEVEFEQFVENSKPIDFLNLPPKIYNIRVIHDANGNKKYDTGNYLKITQPERVSHFKEIEIRADWGISETLNFTSE</sequence>
<feature type="domain" description="SbsA Ig-like" evidence="2">
    <location>
        <begin position="33"/>
        <end position="135"/>
    </location>
</feature>
<comment type="caution">
    <text evidence="3">The sequence shown here is derived from an EMBL/GenBank/DDBJ whole genome shotgun (WGS) entry which is preliminary data.</text>
</comment>
<dbReference type="EMBL" id="SRSO01000010">
    <property type="protein sequence ID" value="TGV02858.1"/>
    <property type="molecule type" value="Genomic_DNA"/>
</dbReference>
<dbReference type="AlphaFoldDB" id="A0A4S1DZ43"/>
<reference evidence="3 4" key="1">
    <citation type="submission" date="2019-04" db="EMBL/GenBank/DDBJ databases">
        <authorList>
            <person name="Liu A."/>
        </authorList>
    </citation>
    <scope>NUCLEOTIDE SEQUENCE [LARGE SCALE GENOMIC DNA]</scope>
    <source>
        <strain evidence="3 4">RZ03</strain>
    </source>
</reference>
<gene>
    <name evidence="3" type="ORF">EM932_09065</name>
</gene>
<evidence type="ECO:0000256" key="1">
    <source>
        <dbReference type="ARBA" id="ARBA00022729"/>
    </source>
</evidence>
<evidence type="ECO:0000313" key="3">
    <source>
        <dbReference type="EMBL" id="TGV02858.1"/>
    </source>
</evidence>
<keyword evidence="4" id="KW-1185">Reference proteome</keyword>
<dbReference type="Proteomes" id="UP000307602">
    <property type="component" value="Unassembled WGS sequence"/>
</dbReference>
<dbReference type="OrthoDB" id="9809989at2"/>
<dbReference type="Pfam" id="PF13205">
    <property type="entry name" value="Big_5"/>
    <property type="match status" value="1"/>
</dbReference>
<organism evidence="3 4">
    <name type="scientific">Flavivirga rizhaonensis</name>
    <dbReference type="NCBI Taxonomy" id="2559571"/>
    <lineage>
        <taxon>Bacteria</taxon>
        <taxon>Pseudomonadati</taxon>
        <taxon>Bacteroidota</taxon>
        <taxon>Flavobacteriia</taxon>
        <taxon>Flavobacteriales</taxon>
        <taxon>Flavobacteriaceae</taxon>
        <taxon>Flavivirga</taxon>
    </lineage>
</organism>
<evidence type="ECO:0000313" key="4">
    <source>
        <dbReference type="Proteomes" id="UP000307602"/>
    </source>
</evidence>
<dbReference type="RefSeq" id="WP_135876868.1">
    <property type="nucleotide sequence ID" value="NZ_SRSO01000010.1"/>
</dbReference>
<accession>A0A4S1DZ43</accession>
<name>A0A4S1DZ43_9FLAO</name>
<protein>
    <recommendedName>
        <fullName evidence="2">SbsA Ig-like domain-containing protein</fullName>
    </recommendedName>
</protein>